<comment type="similarity">
    <text evidence="5 6">Belongs to the DEAD box helicase family.</text>
</comment>
<keyword evidence="11" id="KW-1185">Reference proteome</keyword>
<comment type="caution">
    <text evidence="10">The sequence shown here is derived from an EMBL/GenBank/DDBJ whole genome shotgun (WGS) entry which is preliminary data.</text>
</comment>
<evidence type="ECO:0000259" key="8">
    <source>
        <dbReference type="PROSITE" id="PS51192"/>
    </source>
</evidence>
<accession>A0A9X0RAT5</accession>
<keyword evidence="4 6" id="KW-0067">ATP-binding</keyword>
<dbReference type="InterPro" id="IPR011545">
    <property type="entry name" value="DEAD/DEAH_box_helicase_dom"/>
</dbReference>
<feature type="region of interest" description="Disordered" evidence="7">
    <location>
        <begin position="372"/>
        <end position="408"/>
    </location>
</feature>
<dbReference type="PROSITE" id="PS51194">
    <property type="entry name" value="HELICASE_CTER"/>
    <property type="match status" value="1"/>
</dbReference>
<evidence type="ECO:0000256" key="4">
    <source>
        <dbReference type="ARBA" id="ARBA00022840"/>
    </source>
</evidence>
<dbReference type="PROSITE" id="PS00039">
    <property type="entry name" value="DEAD_ATP_HELICASE"/>
    <property type="match status" value="1"/>
</dbReference>
<evidence type="ECO:0000256" key="7">
    <source>
        <dbReference type="SAM" id="MobiDB-lite"/>
    </source>
</evidence>
<evidence type="ECO:0000256" key="2">
    <source>
        <dbReference type="ARBA" id="ARBA00022801"/>
    </source>
</evidence>
<dbReference type="InterPro" id="IPR014001">
    <property type="entry name" value="Helicase_ATP-bd"/>
</dbReference>
<proteinExistence type="inferred from homology"/>
<dbReference type="CDD" id="cd00268">
    <property type="entry name" value="DEADc"/>
    <property type="match status" value="1"/>
</dbReference>
<dbReference type="InterPro" id="IPR027417">
    <property type="entry name" value="P-loop_NTPase"/>
</dbReference>
<dbReference type="SUPFAM" id="SSF52540">
    <property type="entry name" value="P-loop containing nucleoside triphosphate hydrolases"/>
    <property type="match status" value="1"/>
</dbReference>
<dbReference type="Proteomes" id="UP000615796">
    <property type="component" value="Unassembled WGS sequence"/>
</dbReference>
<dbReference type="CDD" id="cd18787">
    <property type="entry name" value="SF2_C_DEAD"/>
    <property type="match status" value="1"/>
</dbReference>
<evidence type="ECO:0000313" key="11">
    <source>
        <dbReference type="Proteomes" id="UP000615796"/>
    </source>
</evidence>
<dbReference type="InterPro" id="IPR044742">
    <property type="entry name" value="DEAD/DEAH_RhlB"/>
</dbReference>
<dbReference type="EMBL" id="JACRUP010000022">
    <property type="protein sequence ID" value="MBC5852989.1"/>
    <property type="molecule type" value="Genomic_DNA"/>
</dbReference>
<dbReference type="Pfam" id="PF00270">
    <property type="entry name" value="DEAD"/>
    <property type="match status" value="1"/>
</dbReference>
<dbReference type="RefSeq" id="WP_004397637.1">
    <property type="nucleotide sequence ID" value="NZ_CAWQLT010000003.1"/>
</dbReference>
<name>A0A9X0RAT5_VIBME</name>
<evidence type="ECO:0000256" key="3">
    <source>
        <dbReference type="ARBA" id="ARBA00022806"/>
    </source>
</evidence>
<dbReference type="GO" id="GO:0003676">
    <property type="term" value="F:nucleic acid binding"/>
    <property type="evidence" value="ECO:0007669"/>
    <property type="project" value="InterPro"/>
</dbReference>
<dbReference type="PROSITE" id="PS51192">
    <property type="entry name" value="HELICASE_ATP_BIND_1"/>
    <property type="match status" value="1"/>
</dbReference>
<dbReference type="SMART" id="SM00490">
    <property type="entry name" value="HELICc"/>
    <property type="match status" value="1"/>
</dbReference>
<evidence type="ECO:0000256" key="5">
    <source>
        <dbReference type="ARBA" id="ARBA00038437"/>
    </source>
</evidence>
<dbReference type="GO" id="GO:0005829">
    <property type="term" value="C:cytosol"/>
    <property type="evidence" value="ECO:0007669"/>
    <property type="project" value="TreeGrafter"/>
</dbReference>
<dbReference type="OrthoDB" id="6272169at2"/>
<dbReference type="PANTHER" id="PTHR47959">
    <property type="entry name" value="ATP-DEPENDENT RNA HELICASE RHLE-RELATED"/>
    <property type="match status" value="1"/>
</dbReference>
<dbReference type="GO" id="GO:0016787">
    <property type="term" value="F:hydrolase activity"/>
    <property type="evidence" value="ECO:0007669"/>
    <property type="project" value="UniProtKB-KW"/>
</dbReference>
<feature type="domain" description="Helicase ATP-binding" evidence="8">
    <location>
        <begin position="31"/>
        <end position="201"/>
    </location>
</feature>
<keyword evidence="3 6" id="KW-0347">Helicase</keyword>
<dbReference type="GO" id="GO:0003724">
    <property type="term" value="F:RNA helicase activity"/>
    <property type="evidence" value="ECO:0007669"/>
    <property type="project" value="TreeGrafter"/>
</dbReference>
<keyword evidence="1 6" id="KW-0547">Nucleotide-binding</keyword>
<gene>
    <name evidence="10" type="ORF">H8Q88_19115</name>
</gene>
<dbReference type="GeneID" id="79886789"/>
<reference evidence="10" key="1">
    <citation type="submission" date="2020-08" db="EMBL/GenBank/DDBJ databases">
        <title>Genome Sequencing and Pan-Genome Analysis of Migratory bird Vibrio Strains, Inner Mongolia.</title>
        <authorList>
            <person name="Zheng L."/>
        </authorList>
    </citation>
    <scope>NUCLEOTIDE SEQUENCE</scope>
    <source>
        <strain evidence="10">M13F</strain>
    </source>
</reference>
<dbReference type="PANTHER" id="PTHR47959:SF2">
    <property type="entry name" value="ATP-DEPENDENT RNA HELICASE DEAD BOX FAMILY"/>
    <property type="match status" value="1"/>
</dbReference>
<dbReference type="Pfam" id="PF00271">
    <property type="entry name" value="Helicase_C"/>
    <property type="match status" value="1"/>
</dbReference>
<dbReference type="InterPro" id="IPR001650">
    <property type="entry name" value="Helicase_C-like"/>
</dbReference>
<evidence type="ECO:0000256" key="1">
    <source>
        <dbReference type="ARBA" id="ARBA00022741"/>
    </source>
</evidence>
<sequence length="408" mass="45215">MTFSELNLASSLLSALPAELHTPTTIQQLAIPVILSGRDLLALAQTGSGKTFAYGLPLLQKTLPMTPHIQTLIIVPTRELATQVSQALGLIAKPMHIDVCPVCGGVDQQWQQDQLAQNPQLIVATPGRLLDLIEQQIINLSSLQHLVLDEADRLLEMGFWPDVQRIMAHLPAKKQTLLFSATLLPELEEKALQPLNDPIKISANPPNQTVPEIEEQLYLVNKGSKAQVLIHLLKQHHWSQVLVFISARDNADALAKKLLKAGIRVAALHGNKDQTEREQILTQFKQQKIEVLIATDLLARGIHIEQLPVVINFDLPPSPAVYIHRVGRTARAGQTGLALSLVCHNENAILDAIRQLTQRPLVLQTLADFPVTDQPATTMPKRQPRDKQANRRSAQKRSVKQFQPKSSR</sequence>
<evidence type="ECO:0000259" key="9">
    <source>
        <dbReference type="PROSITE" id="PS51194"/>
    </source>
</evidence>
<dbReference type="Gene3D" id="3.40.50.300">
    <property type="entry name" value="P-loop containing nucleotide triphosphate hydrolases"/>
    <property type="match status" value="2"/>
</dbReference>
<organism evidence="10 11">
    <name type="scientific">Vibrio metschnikovii</name>
    <dbReference type="NCBI Taxonomy" id="28172"/>
    <lineage>
        <taxon>Bacteria</taxon>
        <taxon>Pseudomonadati</taxon>
        <taxon>Pseudomonadota</taxon>
        <taxon>Gammaproteobacteria</taxon>
        <taxon>Vibrionales</taxon>
        <taxon>Vibrionaceae</taxon>
        <taxon>Vibrio</taxon>
    </lineage>
</organism>
<protein>
    <submittedName>
        <fullName evidence="10">DEAD/DEAH box helicase</fullName>
    </submittedName>
</protein>
<evidence type="ECO:0000256" key="6">
    <source>
        <dbReference type="RuleBase" id="RU000492"/>
    </source>
</evidence>
<dbReference type="SMART" id="SM00487">
    <property type="entry name" value="DEXDc"/>
    <property type="match status" value="1"/>
</dbReference>
<feature type="domain" description="Helicase C-terminal" evidence="9">
    <location>
        <begin position="224"/>
        <end position="377"/>
    </location>
</feature>
<dbReference type="GO" id="GO:0005524">
    <property type="term" value="F:ATP binding"/>
    <property type="evidence" value="ECO:0007669"/>
    <property type="project" value="UniProtKB-KW"/>
</dbReference>
<keyword evidence="2 6" id="KW-0378">Hydrolase</keyword>
<dbReference type="InterPro" id="IPR050079">
    <property type="entry name" value="DEAD_box_RNA_helicase"/>
</dbReference>
<evidence type="ECO:0000313" key="10">
    <source>
        <dbReference type="EMBL" id="MBC5852989.1"/>
    </source>
</evidence>
<dbReference type="AlphaFoldDB" id="A0A9X0RAT5"/>
<dbReference type="InterPro" id="IPR000629">
    <property type="entry name" value="RNA-helicase_DEAD-box_CS"/>
</dbReference>